<comment type="caution">
    <text evidence="10">The sequence shown here is derived from an EMBL/GenBank/DDBJ whole genome shotgun (WGS) entry which is preliminary data.</text>
</comment>
<dbReference type="AlphaFoldDB" id="A0A8H4R0X8"/>
<feature type="domain" description="G-patch" evidence="9">
    <location>
        <begin position="68"/>
        <end position="114"/>
    </location>
</feature>
<dbReference type="Proteomes" id="UP000521872">
    <property type="component" value="Unassembled WGS sequence"/>
</dbReference>
<evidence type="ECO:0000313" key="10">
    <source>
        <dbReference type="EMBL" id="KAF4620373.1"/>
    </source>
</evidence>
<organism evidence="10 11">
    <name type="scientific">Agrocybe pediades</name>
    <dbReference type="NCBI Taxonomy" id="84607"/>
    <lineage>
        <taxon>Eukaryota</taxon>
        <taxon>Fungi</taxon>
        <taxon>Dikarya</taxon>
        <taxon>Basidiomycota</taxon>
        <taxon>Agaricomycotina</taxon>
        <taxon>Agaricomycetes</taxon>
        <taxon>Agaricomycetidae</taxon>
        <taxon>Agaricales</taxon>
        <taxon>Agaricineae</taxon>
        <taxon>Strophariaceae</taxon>
        <taxon>Agrocybe</taxon>
    </lineage>
</organism>
<comment type="similarity">
    <text evidence="5">Belongs to the PINX1 family.</text>
</comment>
<dbReference type="GO" id="GO:0003676">
    <property type="term" value="F:nucleic acid binding"/>
    <property type="evidence" value="ECO:0007669"/>
    <property type="project" value="InterPro"/>
</dbReference>
<evidence type="ECO:0000313" key="11">
    <source>
        <dbReference type="Proteomes" id="UP000521872"/>
    </source>
</evidence>
<dbReference type="PANTHER" id="PTHR23149">
    <property type="entry name" value="G PATCH DOMAIN CONTAINING PROTEIN"/>
    <property type="match status" value="1"/>
</dbReference>
<feature type="compositionally biased region" description="Basic residues" evidence="7">
    <location>
        <begin position="532"/>
        <end position="541"/>
    </location>
</feature>
<feature type="region of interest" description="Disordered" evidence="7">
    <location>
        <begin position="323"/>
        <end position="358"/>
    </location>
</feature>
<evidence type="ECO:0000256" key="6">
    <source>
        <dbReference type="ARBA" id="ARBA00041961"/>
    </source>
</evidence>
<accession>A0A8H4R0X8</accession>
<feature type="region of interest" description="Disordered" evidence="7">
    <location>
        <begin position="137"/>
        <end position="209"/>
    </location>
</feature>
<dbReference type="GO" id="GO:0005730">
    <property type="term" value="C:nucleolus"/>
    <property type="evidence" value="ECO:0007669"/>
    <property type="project" value="UniProtKB-SubCell"/>
</dbReference>
<feature type="region of interest" description="Disordered" evidence="7">
    <location>
        <begin position="402"/>
        <end position="548"/>
    </location>
</feature>
<dbReference type="GO" id="GO:0006364">
    <property type="term" value="P:rRNA processing"/>
    <property type="evidence" value="ECO:0007669"/>
    <property type="project" value="UniProtKB-KW"/>
</dbReference>
<feature type="compositionally biased region" description="Basic residues" evidence="7">
    <location>
        <begin position="454"/>
        <end position="465"/>
    </location>
</feature>
<name>A0A8H4R0X8_9AGAR</name>
<dbReference type="InterPro" id="IPR000467">
    <property type="entry name" value="G_patch_dom"/>
</dbReference>
<evidence type="ECO:0000256" key="7">
    <source>
        <dbReference type="SAM" id="MobiDB-lite"/>
    </source>
</evidence>
<feature type="compositionally biased region" description="Acidic residues" evidence="7">
    <location>
        <begin position="438"/>
        <end position="448"/>
    </location>
</feature>
<keyword evidence="8" id="KW-0812">Transmembrane</keyword>
<evidence type="ECO:0000256" key="3">
    <source>
        <dbReference type="ARBA" id="ARBA00022552"/>
    </source>
</evidence>
<reference evidence="10 11" key="1">
    <citation type="submission" date="2019-12" db="EMBL/GenBank/DDBJ databases">
        <authorList>
            <person name="Floudas D."/>
            <person name="Bentzer J."/>
            <person name="Ahren D."/>
            <person name="Johansson T."/>
            <person name="Persson P."/>
            <person name="Tunlid A."/>
        </authorList>
    </citation>
    <scope>NUCLEOTIDE SEQUENCE [LARGE SCALE GENOMIC DNA]</scope>
    <source>
        <strain evidence="10 11">CBS 102.39</strain>
    </source>
</reference>
<keyword evidence="8" id="KW-1133">Transmembrane helix</keyword>
<gene>
    <name evidence="10" type="ORF">D9613_000371</name>
</gene>
<keyword evidence="3" id="KW-0698">rRNA processing</keyword>
<dbReference type="PANTHER" id="PTHR23149:SF31">
    <property type="entry name" value="PROTEIN PXR1"/>
    <property type="match status" value="1"/>
</dbReference>
<feature type="compositionally biased region" description="Basic residues" evidence="7">
    <location>
        <begin position="423"/>
        <end position="433"/>
    </location>
</feature>
<evidence type="ECO:0000256" key="4">
    <source>
        <dbReference type="ARBA" id="ARBA00023242"/>
    </source>
</evidence>
<feature type="transmembrane region" description="Helical" evidence="8">
    <location>
        <begin position="22"/>
        <end position="42"/>
    </location>
</feature>
<keyword evidence="2" id="KW-0690">Ribosome biogenesis</keyword>
<feature type="compositionally biased region" description="Low complexity" evidence="7">
    <location>
        <begin position="328"/>
        <end position="337"/>
    </location>
</feature>
<evidence type="ECO:0000256" key="8">
    <source>
        <dbReference type="SAM" id="Phobius"/>
    </source>
</evidence>
<dbReference type="PROSITE" id="PS50174">
    <property type="entry name" value="G_PATCH"/>
    <property type="match status" value="1"/>
</dbReference>
<keyword evidence="4" id="KW-0539">Nucleus</keyword>
<dbReference type="Pfam" id="PF01585">
    <property type="entry name" value="G-patch"/>
    <property type="match status" value="1"/>
</dbReference>
<evidence type="ECO:0000256" key="5">
    <source>
        <dbReference type="ARBA" id="ARBA00038007"/>
    </source>
</evidence>
<keyword evidence="11" id="KW-1185">Reference proteome</keyword>
<protein>
    <recommendedName>
        <fullName evidence="6">PinX1-related protein 1</fullName>
    </recommendedName>
</protein>
<feature type="compositionally biased region" description="Basic and acidic residues" evidence="7">
    <location>
        <begin position="466"/>
        <end position="489"/>
    </location>
</feature>
<comment type="subcellular location">
    <subcellularLocation>
        <location evidence="1">Nucleus</location>
        <location evidence="1">Nucleolus</location>
    </subcellularLocation>
</comment>
<evidence type="ECO:0000256" key="2">
    <source>
        <dbReference type="ARBA" id="ARBA00022517"/>
    </source>
</evidence>
<dbReference type="InterPro" id="IPR050656">
    <property type="entry name" value="PINX1"/>
</dbReference>
<dbReference type="EMBL" id="JAACJL010000015">
    <property type="protein sequence ID" value="KAF4620373.1"/>
    <property type="molecule type" value="Genomic_DNA"/>
</dbReference>
<proteinExistence type="inferred from homology"/>
<keyword evidence="8" id="KW-0472">Membrane</keyword>
<evidence type="ECO:0000256" key="1">
    <source>
        <dbReference type="ARBA" id="ARBA00004604"/>
    </source>
</evidence>
<evidence type="ECO:0000259" key="9">
    <source>
        <dbReference type="PROSITE" id="PS50174"/>
    </source>
</evidence>
<sequence>MLCQRTSDWEGVCFNFRLLPKFFWHICLSLSLPFSPFFLSALQMGLSGRKVKQRIPQDPRNLTWADDAARFGSNYLSKFGWDASKGLGAGGDGRTTHIKVSHKLDMLGIGAGHQKDPNGIAWKQNRDFENLLRRLNENLSTEQTNGSETKAEEDGEKDEEKAVEVADEPETEMKKKRKHKDDGEDEKEEKKKRKREKKAKASDEMDVEQTETVVSVKVDAVVEQTVATPEVKRPVVPRHRAHRARTIAAKNISSKSAVHISEILGVAPTDSVTASSSLHDPHQGKLTSLTDDNTDGLEVEKITTSTKSVADYFKEKLLARTGIKQEDSSTPSSSNSSAEDDADGYDRPRMGLGASRMRTEIHAEVKIEEATQRMGLSKFSSLMSSSFLASTSIIPPTFVKTEEAEEGIAHLSEAESEPVKKEKKDKKDKKKKKKEEVKEEEAEAEVPGEVEKKDKKKKKDKKGKNKASESDLDEKSEKKEKSKKDKSSKGETPANSSPEDANEADAAPSSSKNEKRKRKSESDQTLELDSKKARKEKKKHRTPTEAED</sequence>